<evidence type="ECO:0000313" key="1">
    <source>
        <dbReference type="EMBL" id="AQQ71442.1"/>
    </source>
</evidence>
<organism evidence="1 2">
    <name type="scientific">Limihaloglobus sulfuriphilus</name>
    <dbReference type="NCBI Taxonomy" id="1851148"/>
    <lineage>
        <taxon>Bacteria</taxon>
        <taxon>Pseudomonadati</taxon>
        <taxon>Planctomycetota</taxon>
        <taxon>Phycisphaerae</taxon>
        <taxon>Sedimentisphaerales</taxon>
        <taxon>Sedimentisphaeraceae</taxon>
        <taxon>Limihaloglobus</taxon>
    </lineage>
</organism>
<evidence type="ECO:0000313" key="2">
    <source>
        <dbReference type="Proteomes" id="UP000188181"/>
    </source>
</evidence>
<dbReference type="AlphaFoldDB" id="A0A1Q2MGP4"/>
<dbReference type="PROSITE" id="PS51257">
    <property type="entry name" value="PROKAR_LIPOPROTEIN"/>
    <property type="match status" value="1"/>
</dbReference>
<dbReference type="KEGG" id="pbas:SMSP2_01816"/>
<protein>
    <recommendedName>
        <fullName evidence="3">6-bladed beta-propeller</fullName>
    </recommendedName>
</protein>
<reference evidence="2" key="1">
    <citation type="submission" date="2017-02" db="EMBL/GenBank/DDBJ databases">
        <title>Comparative genomics and description of representatives of a novel lineage of planctomycetes thriving in anoxic sediments.</title>
        <authorList>
            <person name="Spring S."/>
            <person name="Bunk B."/>
            <person name="Sproer C."/>
        </authorList>
    </citation>
    <scope>NUCLEOTIDE SEQUENCE [LARGE SCALE GENOMIC DNA]</scope>
    <source>
        <strain evidence="2">SM-Chi-D1</strain>
    </source>
</reference>
<keyword evidence="2" id="KW-1185">Reference proteome</keyword>
<proteinExistence type="predicted"/>
<dbReference type="Proteomes" id="UP000188181">
    <property type="component" value="Chromosome"/>
</dbReference>
<dbReference type="EMBL" id="CP019646">
    <property type="protein sequence ID" value="AQQ71442.1"/>
    <property type="molecule type" value="Genomic_DNA"/>
</dbReference>
<name>A0A1Q2MGP4_9BACT</name>
<dbReference type="RefSeq" id="WP_146683617.1">
    <property type="nucleotide sequence ID" value="NZ_CP019646.1"/>
</dbReference>
<evidence type="ECO:0008006" key="3">
    <source>
        <dbReference type="Google" id="ProtNLM"/>
    </source>
</evidence>
<sequence>MRKILIFSILCVLFAVQSCKENRLINLRKELLIDDDNYIRLYIQSFNDMEANLKRQEEIKYEIKGKLSGKKFSKIYQGISIADFQMWNDKIVLFSLNGFLLYNPFTNQDEWIYKNEHTFIRHPLVEIDDDTGNIYAFCSLYPEMNKILLAINIHKKTASTL</sequence>
<gene>
    <name evidence="1" type="ORF">SMSP2_01816</name>
</gene>
<dbReference type="STRING" id="1851148.SMSP2_01816"/>
<accession>A0A1Q2MGP4</accession>